<dbReference type="InterPro" id="IPR055409">
    <property type="entry name" value="Beta-prop_FAM234A_B"/>
</dbReference>
<evidence type="ECO:0000313" key="6">
    <source>
        <dbReference type="EMBL" id="EMP29461.1"/>
    </source>
</evidence>
<dbReference type="Gene3D" id="1.10.1240.60">
    <property type="match status" value="1"/>
</dbReference>
<dbReference type="GO" id="GO:0005096">
    <property type="term" value="F:GTPase activator activity"/>
    <property type="evidence" value="ECO:0007669"/>
    <property type="project" value="TreeGrafter"/>
</dbReference>
<dbReference type="SMART" id="SM00315">
    <property type="entry name" value="RGS"/>
    <property type="match status" value="1"/>
</dbReference>
<dbReference type="InterPro" id="IPR036388">
    <property type="entry name" value="WH-like_DNA-bd_sf"/>
</dbReference>
<dbReference type="GO" id="GO:0035556">
    <property type="term" value="P:intracellular signal transduction"/>
    <property type="evidence" value="ECO:0007669"/>
    <property type="project" value="InterPro"/>
</dbReference>
<dbReference type="SMART" id="SM00224">
    <property type="entry name" value="GGL"/>
    <property type="match status" value="1"/>
</dbReference>
<sequence length="1047" mass="118204">MNSNEYPVMDNKNLEAEIHPLKNEDGKAPDNHENCAEKEALCRKPTRLSQLSRWRTAAFFLSLFLCLIVVFAFSFIIPCPVRPVSQRTWNRKYDRAVTYKFLAVEDVNEDKVQDVIFVFKDTNGSSSFNRSCSDEGLSAPCAFVAAVSGTNGSTLWERPVTEDLLWMECAIGQLGGAQSPGCLVIGNPELLTAINPHTGEVRWRQFNSFGANYTVMTPLLKIPDVDGDGVQDVMIFITAGDETKSFIYSGKNGEQIGTSGRLSVGARPGYLMHVTKTGSYYVLFNTVNSLYGYSLKDLYSMVTGIESKLTSLKQDSQWEKKFESPTHHIPLLSSGDIHYLVKVPGKSGENILVVKSDMAELLDGQTLNSLWTVNASHILSEPVLGYYTPDVLHIVLESGVGPNRKKIMIVEGGSGAVHWELELNSRAGSPRPATLNTADHRSTFLFWGEYQAEANETGSKVALQNLYLFHPSYPNVLLELNNSPDRIVAFDAVLFERSRHACYVLLTGPQSSERPGWVSVAKRKLKEDIAGSRVTWLSQVAGDSEQYIRDRFFRMRFSSQMSLPLAWHVNDLRPNGPANPLVVPLELGDALPHSCDSHLHPAGGTERLSVRIAGSACQMEHVIVSMQDPDMGIKMRNQRLLITVIPHAMTGNDIVEWLIQKYAISEEESLHLGNLLVKHGYIYPLKDPRSLVLRADDSPYRFQPLFLTAAIYLAKKNIRKQGDLIDHEKDNYNLLHKRINHTWDFVVMQAREQLRAAKQRRKGDRIVIDCQEQAYWLVNRPPPGALNVMEHGPERRNCHISRVQLIECCRKAMGRTRVKSSICLEGYIKFNEQYVPHDPIMSGCLPSNPWITDDTTYWAMNAPTVTTPTKLRVERWGFSFSELLGDTLGRRQLLEFLKKEFSAENLSFWEACEELRYGEQAHIADIVDSIYQQFLAPGATRWVNIDSKTMERTLEGIKTPHRYVMDDAQMHIYMLMKKDSYPRFLKSELYRSLLAEAIVPPETKKRVFPFMRKQRHSSPSPALLLPTGEPEAKAEDQSKAVAVPMES</sequence>
<name>M7AVG3_CHEMY</name>
<dbReference type="InterPro" id="IPR036284">
    <property type="entry name" value="GGL_sf"/>
</dbReference>
<dbReference type="EMBL" id="KB556015">
    <property type="protein sequence ID" value="EMP29461.1"/>
    <property type="molecule type" value="Genomic_DNA"/>
</dbReference>
<dbReference type="SUPFAM" id="SSF48670">
    <property type="entry name" value="Transducin (heterotrimeric G protein), gamma chain"/>
    <property type="match status" value="1"/>
</dbReference>
<reference evidence="7" key="1">
    <citation type="journal article" date="2013" name="Nat. Genet.">
        <title>The draft genomes of soft-shell turtle and green sea turtle yield insights into the development and evolution of the turtle-specific body plan.</title>
        <authorList>
            <person name="Wang Z."/>
            <person name="Pascual-Anaya J."/>
            <person name="Zadissa A."/>
            <person name="Li W."/>
            <person name="Niimura Y."/>
            <person name="Huang Z."/>
            <person name="Li C."/>
            <person name="White S."/>
            <person name="Xiong Z."/>
            <person name="Fang D."/>
            <person name="Wang B."/>
            <person name="Ming Y."/>
            <person name="Chen Y."/>
            <person name="Zheng Y."/>
            <person name="Kuraku S."/>
            <person name="Pignatelli M."/>
            <person name="Herrero J."/>
            <person name="Beal K."/>
            <person name="Nozawa M."/>
            <person name="Li Q."/>
            <person name="Wang J."/>
            <person name="Zhang H."/>
            <person name="Yu L."/>
            <person name="Shigenobu S."/>
            <person name="Wang J."/>
            <person name="Liu J."/>
            <person name="Flicek P."/>
            <person name="Searle S."/>
            <person name="Wang J."/>
            <person name="Kuratani S."/>
            <person name="Yin Y."/>
            <person name="Aken B."/>
            <person name="Zhang G."/>
            <person name="Irie N."/>
        </authorList>
    </citation>
    <scope>NUCLEOTIDE SEQUENCE [LARGE SCALE GENOMIC DNA]</scope>
</reference>
<feature type="transmembrane region" description="Helical" evidence="3">
    <location>
        <begin position="57"/>
        <end position="77"/>
    </location>
</feature>
<dbReference type="PANTHER" id="PTHR45746">
    <property type="entry name" value="LP21163P"/>
    <property type="match status" value="1"/>
</dbReference>
<dbReference type="Proteomes" id="UP000031443">
    <property type="component" value="Unassembled WGS sequence"/>
</dbReference>
<dbReference type="SMART" id="SM00049">
    <property type="entry name" value="DEP"/>
    <property type="match status" value="1"/>
</dbReference>
<accession>M7AVG3</accession>
<feature type="region of interest" description="Disordered" evidence="2">
    <location>
        <begin position="1012"/>
        <end position="1047"/>
    </location>
</feature>
<proteinExistence type="predicted"/>
<organism evidence="6 7">
    <name type="scientific">Chelonia mydas</name>
    <name type="common">Green sea-turtle</name>
    <name type="synonym">Chelonia agassizi</name>
    <dbReference type="NCBI Taxonomy" id="8469"/>
    <lineage>
        <taxon>Eukaryota</taxon>
        <taxon>Metazoa</taxon>
        <taxon>Chordata</taxon>
        <taxon>Craniata</taxon>
        <taxon>Vertebrata</taxon>
        <taxon>Euteleostomi</taxon>
        <taxon>Archelosauria</taxon>
        <taxon>Testudinata</taxon>
        <taxon>Testudines</taxon>
        <taxon>Cryptodira</taxon>
        <taxon>Durocryptodira</taxon>
        <taxon>Americhelydia</taxon>
        <taxon>Chelonioidea</taxon>
        <taxon>Cheloniidae</taxon>
        <taxon>Chelonia</taxon>
    </lineage>
</organism>
<dbReference type="SUPFAM" id="SSF50998">
    <property type="entry name" value="Quinoprotein alcohol dehydrogenase-like"/>
    <property type="match status" value="1"/>
</dbReference>
<dbReference type="InterPro" id="IPR036390">
    <property type="entry name" value="WH_DNA-bd_sf"/>
</dbReference>
<dbReference type="InterPro" id="IPR015898">
    <property type="entry name" value="G-protein_gamma-like_dom"/>
</dbReference>
<dbReference type="InterPro" id="IPR000591">
    <property type="entry name" value="DEP_dom"/>
</dbReference>
<dbReference type="GO" id="GO:0005737">
    <property type="term" value="C:cytoplasm"/>
    <property type="evidence" value="ECO:0007669"/>
    <property type="project" value="TreeGrafter"/>
</dbReference>
<evidence type="ECO:0000259" key="4">
    <source>
        <dbReference type="PROSITE" id="PS50132"/>
    </source>
</evidence>
<dbReference type="Pfam" id="PF00631">
    <property type="entry name" value="G-gamma"/>
    <property type="match status" value="1"/>
</dbReference>
<dbReference type="InterPro" id="IPR011047">
    <property type="entry name" value="Quinoprotein_ADH-like_sf"/>
</dbReference>
<dbReference type="InterPro" id="IPR015943">
    <property type="entry name" value="WD40/YVTN_repeat-like_dom_sf"/>
</dbReference>
<keyword evidence="3" id="KW-0812">Transmembrane</keyword>
<dbReference type="STRING" id="8469.M7AVG3"/>
<dbReference type="GO" id="GO:0009968">
    <property type="term" value="P:negative regulation of signal transduction"/>
    <property type="evidence" value="ECO:0007669"/>
    <property type="project" value="UniProtKB-KW"/>
</dbReference>
<dbReference type="SUPFAM" id="SSF48097">
    <property type="entry name" value="Regulator of G-protein signaling, RGS"/>
    <property type="match status" value="1"/>
</dbReference>
<evidence type="ECO:0000256" key="2">
    <source>
        <dbReference type="SAM" id="MobiDB-lite"/>
    </source>
</evidence>
<feature type="domain" description="RGS" evidence="4">
    <location>
        <begin position="879"/>
        <end position="994"/>
    </location>
</feature>
<dbReference type="PANTHER" id="PTHR45746:SF3">
    <property type="entry name" value="REGULATOR OF G-PROTEIN SIGNALING 11"/>
    <property type="match status" value="1"/>
</dbReference>
<keyword evidence="1" id="KW-0734">Signal transduction inhibitor</keyword>
<dbReference type="Pfam" id="PF18148">
    <property type="entry name" value="RGS_DHEX"/>
    <property type="match status" value="1"/>
</dbReference>
<keyword evidence="3" id="KW-0472">Membrane</keyword>
<dbReference type="Gene3D" id="4.10.260.10">
    <property type="entry name" value="Transducin (heterotrimeric G protein), gamma chain"/>
    <property type="match status" value="1"/>
</dbReference>
<dbReference type="GO" id="GO:0005886">
    <property type="term" value="C:plasma membrane"/>
    <property type="evidence" value="ECO:0007669"/>
    <property type="project" value="TreeGrafter"/>
</dbReference>
<evidence type="ECO:0000259" key="5">
    <source>
        <dbReference type="PROSITE" id="PS50186"/>
    </source>
</evidence>
<gene>
    <name evidence="6" type="ORF">UY3_13437</name>
</gene>
<protein>
    <submittedName>
        <fullName evidence="6">Regulator of G-protein signaling 11</fullName>
    </submittedName>
</protein>
<dbReference type="InterPro" id="IPR036305">
    <property type="entry name" value="RGS_sf"/>
</dbReference>
<dbReference type="PROSITE" id="PS50132">
    <property type="entry name" value="RGS"/>
    <property type="match status" value="1"/>
</dbReference>
<dbReference type="CDD" id="cd04450">
    <property type="entry name" value="DEP_RGS7-like"/>
    <property type="match status" value="1"/>
</dbReference>
<dbReference type="CDD" id="cd00068">
    <property type="entry name" value="GGL"/>
    <property type="match status" value="1"/>
</dbReference>
<dbReference type="PROSITE" id="PS50186">
    <property type="entry name" value="DEP"/>
    <property type="match status" value="1"/>
</dbReference>
<dbReference type="GO" id="GO:0043005">
    <property type="term" value="C:neuron projection"/>
    <property type="evidence" value="ECO:0007669"/>
    <property type="project" value="TreeGrafter"/>
</dbReference>
<dbReference type="Pfam" id="PF23727">
    <property type="entry name" value="Beta-prop_FAM234A_B"/>
    <property type="match status" value="1"/>
</dbReference>
<dbReference type="Gene3D" id="1.10.10.10">
    <property type="entry name" value="Winged helix-like DNA-binding domain superfamily/Winged helix DNA-binding domain"/>
    <property type="match status" value="1"/>
</dbReference>
<dbReference type="InterPro" id="IPR044926">
    <property type="entry name" value="RGS_subdomain_2"/>
</dbReference>
<dbReference type="Pfam" id="PF00610">
    <property type="entry name" value="DEP"/>
    <property type="match status" value="1"/>
</dbReference>
<keyword evidence="7" id="KW-1185">Reference proteome</keyword>
<dbReference type="FunFam" id="1.10.167.10:FF:000001">
    <property type="entry name" value="Putative regulator of g-protein signaling 12"/>
    <property type="match status" value="1"/>
</dbReference>
<keyword evidence="3" id="KW-1133">Transmembrane helix</keyword>
<dbReference type="InterPro" id="IPR040759">
    <property type="entry name" value="RGS_DHEX"/>
</dbReference>
<dbReference type="Pfam" id="PF00615">
    <property type="entry name" value="RGS"/>
    <property type="match status" value="1"/>
</dbReference>
<dbReference type="InterPro" id="IPR047016">
    <property type="entry name" value="RGS6/7/9/11"/>
</dbReference>
<dbReference type="GO" id="GO:0008277">
    <property type="term" value="P:regulation of G protein-coupled receptor signaling pathway"/>
    <property type="evidence" value="ECO:0007669"/>
    <property type="project" value="InterPro"/>
</dbReference>
<feature type="domain" description="DEP" evidence="5">
    <location>
        <begin position="629"/>
        <end position="716"/>
    </location>
</feature>
<dbReference type="SMART" id="SM01224">
    <property type="entry name" value="G_gamma"/>
    <property type="match status" value="1"/>
</dbReference>
<dbReference type="eggNOG" id="ENOG502R0CE">
    <property type="taxonomic scope" value="Eukaryota"/>
</dbReference>
<dbReference type="InterPro" id="IPR047017">
    <property type="entry name" value="RGS6/7/9/11_DHEX_sf"/>
</dbReference>
<dbReference type="PRINTS" id="PR01301">
    <property type="entry name" value="RGSPROTEIN"/>
</dbReference>
<evidence type="ECO:0000256" key="1">
    <source>
        <dbReference type="ARBA" id="ARBA00022700"/>
    </source>
</evidence>
<dbReference type="InterPro" id="IPR016137">
    <property type="entry name" value="RGS"/>
</dbReference>
<dbReference type="AlphaFoldDB" id="M7AVG3"/>
<dbReference type="SUPFAM" id="SSF46785">
    <property type="entry name" value="Winged helix' DNA-binding domain"/>
    <property type="match status" value="1"/>
</dbReference>
<evidence type="ECO:0000313" key="7">
    <source>
        <dbReference type="Proteomes" id="UP000031443"/>
    </source>
</evidence>
<dbReference type="Gene3D" id="1.10.167.10">
    <property type="entry name" value="Regulator of G-protein Signalling 4, domain 2"/>
    <property type="match status" value="1"/>
</dbReference>
<dbReference type="CDD" id="cd08740">
    <property type="entry name" value="RGS_RGS11"/>
    <property type="match status" value="1"/>
</dbReference>
<evidence type="ECO:0000256" key="3">
    <source>
        <dbReference type="SAM" id="Phobius"/>
    </source>
</evidence>
<dbReference type="Gene3D" id="2.130.10.10">
    <property type="entry name" value="YVTN repeat-like/Quinoprotein amine dehydrogenase"/>
    <property type="match status" value="1"/>
</dbReference>
<dbReference type="GO" id="GO:0007186">
    <property type="term" value="P:G protein-coupled receptor signaling pathway"/>
    <property type="evidence" value="ECO:0007669"/>
    <property type="project" value="InterPro"/>
</dbReference>